<dbReference type="Proteomes" id="UP000238479">
    <property type="component" value="Chromosome 5"/>
</dbReference>
<accession>A0A2P6QFA3</accession>
<name>A0A2P6QFA3_ROSCH</name>
<evidence type="ECO:0000313" key="2">
    <source>
        <dbReference type="Proteomes" id="UP000238479"/>
    </source>
</evidence>
<keyword evidence="2" id="KW-1185">Reference proteome</keyword>
<dbReference type="Gramene" id="PRQ32849">
    <property type="protein sequence ID" value="PRQ32849"/>
    <property type="gene ID" value="RchiOBHm_Chr5g0050971"/>
</dbReference>
<dbReference type="InterPro" id="IPR036416">
    <property type="entry name" value="Pept_tRNA_hydro_sf"/>
</dbReference>
<dbReference type="GO" id="GO:0004045">
    <property type="term" value="F:peptidyl-tRNA hydrolase activity"/>
    <property type="evidence" value="ECO:0007669"/>
    <property type="project" value="UniProtKB-EC"/>
</dbReference>
<sequence>MCYAETKLFHVVLASQVGFEMIDSISKTQGIVMNTIQLKALVGIGSIGEVPILVVKPQAYMNYSGEAVCSHHLCLLS</sequence>
<organism evidence="1 2">
    <name type="scientific">Rosa chinensis</name>
    <name type="common">China rose</name>
    <dbReference type="NCBI Taxonomy" id="74649"/>
    <lineage>
        <taxon>Eukaryota</taxon>
        <taxon>Viridiplantae</taxon>
        <taxon>Streptophyta</taxon>
        <taxon>Embryophyta</taxon>
        <taxon>Tracheophyta</taxon>
        <taxon>Spermatophyta</taxon>
        <taxon>Magnoliopsida</taxon>
        <taxon>eudicotyledons</taxon>
        <taxon>Gunneridae</taxon>
        <taxon>Pentapetalae</taxon>
        <taxon>rosids</taxon>
        <taxon>fabids</taxon>
        <taxon>Rosales</taxon>
        <taxon>Rosaceae</taxon>
        <taxon>Rosoideae</taxon>
        <taxon>Rosoideae incertae sedis</taxon>
        <taxon>Rosa</taxon>
    </lineage>
</organism>
<dbReference type="OMA" id="MCYAETK"/>
<evidence type="ECO:0000313" key="1">
    <source>
        <dbReference type="EMBL" id="PRQ32849.1"/>
    </source>
</evidence>
<gene>
    <name evidence="1" type="ORF">RchiOBHm_Chr5g0050971</name>
</gene>
<dbReference type="PANTHER" id="PTHR17224">
    <property type="entry name" value="PEPTIDYL-TRNA HYDROLASE"/>
    <property type="match status" value="1"/>
</dbReference>
<dbReference type="SUPFAM" id="SSF53178">
    <property type="entry name" value="Peptidyl-tRNA hydrolase-like"/>
    <property type="match status" value="1"/>
</dbReference>
<keyword evidence="1" id="KW-0378">Hydrolase</keyword>
<protein>
    <submittedName>
        <fullName evidence="1">Putative aminoacyl-tRNA hydrolase</fullName>
        <ecNumber evidence="1">3.1.1.29</ecNumber>
    </submittedName>
</protein>
<reference evidence="1 2" key="1">
    <citation type="journal article" date="2018" name="Nat. Genet.">
        <title>The Rosa genome provides new insights in the design of modern roses.</title>
        <authorList>
            <person name="Bendahmane M."/>
        </authorList>
    </citation>
    <scope>NUCLEOTIDE SEQUENCE [LARGE SCALE GENOMIC DNA]</scope>
    <source>
        <strain evidence="2">cv. Old Blush</strain>
    </source>
</reference>
<proteinExistence type="predicted"/>
<dbReference type="AlphaFoldDB" id="A0A2P6QFA3"/>
<dbReference type="Pfam" id="PF01195">
    <property type="entry name" value="Pept_tRNA_hydro"/>
    <property type="match status" value="1"/>
</dbReference>
<dbReference type="InterPro" id="IPR001328">
    <property type="entry name" value="Pept_tRNA_hydro"/>
</dbReference>
<dbReference type="Gene3D" id="3.40.50.1470">
    <property type="entry name" value="Peptidyl-tRNA hydrolase"/>
    <property type="match status" value="1"/>
</dbReference>
<dbReference type="PANTHER" id="PTHR17224:SF3">
    <property type="entry name" value="CHLOROPLASTIC GROUP IIB INTRON SPLICING FACILITATOR CRS2-B, CHLOROPLASTIC"/>
    <property type="match status" value="1"/>
</dbReference>
<comment type="caution">
    <text evidence="1">The sequence shown here is derived from an EMBL/GenBank/DDBJ whole genome shotgun (WGS) entry which is preliminary data.</text>
</comment>
<dbReference type="EMBL" id="PDCK01000043">
    <property type="protein sequence ID" value="PRQ32849.1"/>
    <property type="molecule type" value="Genomic_DNA"/>
</dbReference>
<dbReference type="EC" id="3.1.1.29" evidence="1"/>
<dbReference type="STRING" id="74649.A0A2P6QFA3"/>